<proteinExistence type="predicted"/>
<evidence type="ECO:0000313" key="2">
    <source>
        <dbReference type="Proteomes" id="UP001066276"/>
    </source>
</evidence>
<name>A0AAV7PWY1_PLEWA</name>
<reference evidence="1" key="1">
    <citation type="journal article" date="2022" name="bioRxiv">
        <title>Sequencing and chromosome-scale assembly of the giantPleurodeles waltlgenome.</title>
        <authorList>
            <person name="Brown T."/>
            <person name="Elewa A."/>
            <person name="Iarovenko S."/>
            <person name="Subramanian E."/>
            <person name="Araus A.J."/>
            <person name="Petzold A."/>
            <person name="Susuki M."/>
            <person name="Suzuki K.-i.T."/>
            <person name="Hayashi T."/>
            <person name="Toyoda A."/>
            <person name="Oliveira C."/>
            <person name="Osipova E."/>
            <person name="Leigh N.D."/>
            <person name="Simon A."/>
            <person name="Yun M.H."/>
        </authorList>
    </citation>
    <scope>NUCLEOTIDE SEQUENCE</scope>
    <source>
        <strain evidence="1">20211129_DDA</strain>
        <tissue evidence="1">Liver</tissue>
    </source>
</reference>
<gene>
    <name evidence="1" type="ORF">NDU88_010747</name>
</gene>
<sequence>MEAAHVSVAVRAFPNAGKLGKSLPTASLSVRVKRSPVGAPVHKLAPTWGKFTAVAWPGAVNPAAGDRAHLEHYRHGPVSWRAQDVLQEGHVARKDTTKVNNCRS</sequence>
<dbReference type="AlphaFoldDB" id="A0AAV7PWY1"/>
<keyword evidence="2" id="KW-1185">Reference proteome</keyword>
<dbReference type="Proteomes" id="UP001066276">
    <property type="component" value="Chromosome 7"/>
</dbReference>
<dbReference type="EMBL" id="JANPWB010000011">
    <property type="protein sequence ID" value="KAJ1132434.1"/>
    <property type="molecule type" value="Genomic_DNA"/>
</dbReference>
<organism evidence="1 2">
    <name type="scientific">Pleurodeles waltl</name>
    <name type="common">Iberian ribbed newt</name>
    <dbReference type="NCBI Taxonomy" id="8319"/>
    <lineage>
        <taxon>Eukaryota</taxon>
        <taxon>Metazoa</taxon>
        <taxon>Chordata</taxon>
        <taxon>Craniata</taxon>
        <taxon>Vertebrata</taxon>
        <taxon>Euteleostomi</taxon>
        <taxon>Amphibia</taxon>
        <taxon>Batrachia</taxon>
        <taxon>Caudata</taxon>
        <taxon>Salamandroidea</taxon>
        <taxon>Salamandridae</taxon>
        <taxon>Pleurodelinae</taxon>
        <taxon>Pleurodeles</taxon>
    </lineage>
</organism>
<comment type="caution">
    <text evidence="1">The sequence shown here is derived from an EMBL/GenBank/DDBJ whole genome shotgun (WGS) entry which is preliminary data.</text>
</comment>
<protein>
    <submittedName>
        <fullName evidence="1">Uncharacterized protein</fullName>
    </submittedName>
</protein>
<accession>A0AAV7PWY1</accession>
<evidence type="ECO:0000313" key="1">
    <source>
        <dbReference type="EMBL" id="KAJ1132434.1"/>
    </source>
</evidence>